<dbReference type="AlphaFoldDB" id="A0AAN7U644"/>
<keyword evidence="3" id="KW-1185">Reference proteome</keyword>
<gene>
    <name evidence="2" type="ORF">RB653_004317</name>
</gene>
<keyword evidence="1" id="KW-1133">Transmembrane helix</keyword>
<evidence type="ECO:0000313" key="3">
    <source>
        <dbReference type="Proteomes" id="UP001344447"/>
    </source>
</evidence>
<feature type="transmembrane region" description="Helical" evidence="1">
    <location>
        <begin position="62"/>
        <end position="87"/>
    </location>
</feature>
<reference evidence="2 3" key="1">
    <citation type="submission" date="2023-11" db="EMBL/GenBank/DDBJ databases">
        <title>Dfirmibasis_genome.</title>
        <authorList>
            <person name="Edelbroek B."/>
            <person name="Kjellin J."/>
            <person name="Jerlstrom-Hultqvist J."/>
            <person name="Soderbom F."/>
        </authorList>
    </citation>
    <scope>NUCLEOTIDE SEQUENCE [LARGE SCALE GENOMIC DNA]</scope>
    <source>
        <strain evidence="2 3">TNS-C-14</strain>
    </source>
</reference>
<dbReference type="Proteomes" id="UP001344447">
    <property type="component" value="Unassembled WGS sequence"/>
</dbReference>
<sequence>MGIFDVGDRIVDEIKKLSEIIQPPIKNSNKAIDSYKELAILSQKVVESTLKPYKEFGEQLTFYSSIIFPLIVAVLVLISLCILKYFLSSTNNKNNKIKSN</sequence>
<proteinExistence type="predicted"/>
<accession>A0AAN7U644</accession>
<evidence type="ECO:0000313" key="2">
    <source>
        <dbReference type="EMBL" id="KAK5582732.1"/>
    </source>
</evidence>
<keyword evidence="1" id="KW-0812">Transmembrane</keyword>
<keyword evidence="1" id="KW-0472">Membrane</keyword>
<evidence type="ECO:0000256" key="1">
    <source>
        <dbReference type="SAM" id="Phobius"/>
    </source>
</evidence>
<comment type="caution">
    <text evidence="2">The sequence shown here is derived from an EMBL/GenBank/DDBJ whole genome shotgun (WGS) entry which is preliminary data.</text>
</comment>
<organism evidence="2 3">
    <name type="scientific">Dictyostelium firmibasis</name>
    <dbReference type="NCBI Taxonomy" id="79012"/>
    <lineage>
        <taxon>Eukaryota</taxon>
        <taxon>Amoebozoa</taxon>
        <taxon>Evosea</taxon>
        <taxon>Eumycetozoa</taxon>
        <taxon>Dictyostelia</taxon>
        <taxon>Dictyosteliales</taxon>
        <taxon>Dictyosteliaceae</taxon>
        <taxon>Dictyostelium</taxon>
    </lineage>
</organism>
<protein>
    <submittedName>
        <fullName evidence="2">Uncharacterized protein</fullName>
    </submittedName>
</protein>
<name>A0AAN7U644_9MYCE</name>
<dbReference type="EMBL" id="JAVFKY010000001">
    <property type="protein sequence ID" value="KAK5582732.1"/>
    <property type="molecule type" value="Genomic_DNA"/>
</dbReference>